<gene>
    <name evidence="1" type="ORF">LTR09_003177</name>
</gene>
<evidence type="ECO:0000313" key="2">
    <source>
        <dbReference type="Proteomes" id="UP001271007"/>
    </source>
</evidence>
<dbReference type="EMBL" id="JAWDJX010000007">
    <property type="protein sequence ID" value="KAK3055943.1"/>
    <property type="molecule type" value="Genomic_DNA"/>
</dbReference>
<organism evidence="1 2">
    <name type="scientific">Extremus antarcticus</name>
    <dbReference type="NCBI Taxonomy" id="702011"/>
    <lineage>
        <taxon>Eukaryota</taxon>
        <taxon>Fungi</taxon>
        <taxon>Dikarya</taxon>
        <taxon>Ascomycota</taxon>
        <taxon>Pezizomycotina</taxon>
        <taxon>Dothideomycetes</taxon>
        <taxon>Dothideomycetidae</taxon>
        <taxon>Mycosphaerellales</taxon>
        <taxon>Extremaceae</taxon>
        <taxon>Extremus</taxon>
    </lineage>
</organism>
<dbReference type="InterPro" id="IPR029058">
    <property type="entry name" value="AB_hydrolase_fold"/>
</dbReference>
<comment type="caution">
    <text evidence="1">The sequence shown here is derived from an EMBL/GenBank/DDBJ whole genome shotgun (WGS) entry which is preliminary data.</text>
</comment>
<keyword evidence="2" id="KW-1185">Reference proteome</keyword>
<reference evidence="1" key="1">
    <citation type="submission" date="2023-04" db="EMBL/GenBank/DDBJ databases">
        <title>Black Yeasts Isolated from many extreme environments.</title>
        <authorList>
            <person name="Coleine C."/>
            <person name="Stajich J.E."/>
            <person name="Selbmann L."/>
        </authorList>
    </citation>
    <scope>NUCLEOTIDE SEQUENCE</scope>
    <source>
        <strain evidence="1">CCFEE 5312</strain>
    </source>
</reference>
<protein>
    <submittedName>
        <fullName evidence="1">Uncharacterized protein</fullName>
    </submittedName>
</protein>
<proteinExistence type="predicted"/>
<dbReference type="Gene3D" id="3.40.50.1820">
    <property type="entry name" value="alpha/beta hydrolase"/>
    <property type="match status" value="1"/>
</dbReference>
<dbReference type="SUPFAM" id="SSF53474">
    <property type="entry name" value="alpha/beta-Hydrolases"/>
    <property type="match status" value="1"/>
</dbReference>
<dbReference type="Proteomes" id="UP001271007">
    <property type="component" value="Unassembled WGS sequence"/>
</dbReference>
<evidence type="ECO:0000313" key="1">
    <source>
        <dbReference type="EMBL" id="KAK3055943.1"/>
    </source>
</evidence>
<sequence>MREYGKQTCSVEAIDINVPSEDTVTDTVKAVSAFLHTPQNHIREQHEGTEKTGAILLSGAGGGVVGPSSIYLSIADKLACLRRGLPVMRLDYRYMYSARNDCCVSDVLAAMRYLQNGCAISRFVLVGWSFGSAPVFTVGGQDERVVGCATIAGQTAETDGIRQVARRNVPTVLLHGTGDRTLSPGCSEWLQEKYQRSTQGGQCELKLFDGDDHALTKSALKAEELLCEFIVAQAGEEIDELEHESESVVQRSLFDGLDGQQRRENMKRAGDLYGESIE</sequence>
<accession>A0AAJ0GEG3</accession>
<name>A0AAJ0GEG3_9PEZI</name>
<dbReference type="AlphaFoldDB" id="A0AAJ0GEG3"/>